<evidence type="ECO:0000313" key="4">
    <source>
        <dbReference type="Proteomes" id="UP000185511"/>
    </source>
</evidence>
<feature type="domain" description="Dynamin N-terminal" evidence="2">
    <location>
        <begin position="50"/>
        <end position="203"/>
    </location>
</feature>
<dbReference type="InterPro" id="IPR027417">
    <property type="entry name" value="P-loop_NTPase"/>
</dbReference>
<feature type="transmembrane region" description="Helical" evidence="1">
    <location>
        <begin position="480"/>
        <end position="502"/>
    </location>
</feature>
<organism evidence="3 4">
    <name type="scientific">Actinoalloteichus fjordicus</name>
    <dbReference type="NCBI Taxonomy" id="1612552"/>
    <lineage>
        <taxon>Bacteria</taxon>
        <taxon>Bacillati</taxon>
        <taxon>Actinomycetota</taxon>
        <taxon>Actinomycetes</taxon>
        <taxon>Pseudonocardiales</taxon>
        <taxon>Pseudonocardiaceae</taxon>
        <taxon>Actinoalloteichus</taxon>
    </lineage>
</organism>
<keyword evidence="1" id="KW-0472">Membrane</keyword>
<keyword evidence="1" id="KW-0812">Transmembrane</keyword>
<dbReference type="PANTHER" id="PTHR43681:SF1">
    <property type="entry name" value="SARCALUMENIN"/>
    <property type="match status" value="1"/>
</dbReference>
<gene>
    <name evidence="3" type="ORF">UA74_29820</name>
</gene>
<dbReference type="KEGG" id="acad:UA74_29820"/>
<dbReference type="SUPFAM" id="SSF52540">
    <property type="entry name" value="P-loop containing nucleoside triphosphate hydrolases"/>
    <property type="match status" value="1"/>
</dbReference>
<protein>
    <submittedName>
        <fullName evidence="3">Dynamin family protein</fullName>
    </submittedName>
</protein>
<dbReference type="Proteomes" id="UP000185511">
    <property type="component" value="Chromosome"/>
</dbReference>
<keyword evidence="4" id="KW-1185">Reference proteome</keyword>
<evidence type="ECO:0000259" key="2">
    <source>
        <dbReference type="Pfam" id="PF00350"/>
    </source>
</evidence>
<dbReference type="Pfam" id="PF00350">
    <property type="entry name" value="Dynamin_N"/>
    <property type="match status" value="1"/>
</dbReference>
<accession>A0AAC9LJH3</accession>
<dbReference type="InterPro" id="IPR045063">
    <property type="entry name" value="Dynamin_N"/>
</dbReference>
<reference evidence="4" key="1">
    <citation type="submission" date="2016-06" db="EMBL/GenBank/DDBJ databases">
        <title>Complete genome sequence of Actinoalloteichus fjordicus DSM 46855 (=ADI127-17), type strain of the new species Actinoalloteichus fjordicus.</title>
        <authorList>
            <person name="Ruckert C."/>
            <person name="Nouioui I."/>
            <person name="Willmese J."/>
            <person name="van Wezel G."/>
            <person name="Klenk H.-P."/>
            <person name="Kalinowski J."/>
            <person name="Zotchev S.B."/>
        </authorList>
    </citation>
    <scope>NUCLEOTIDE SEQUENCE [LARGE SCALE GENOMIC DNA]</scope>
    <source>
        <strain evidence="4">ADI127-7</strain>
    </source>
</reference>
<keyword evidence="1" id="KW-1133">Transmembrane helix</keyword>
<name>A0AAC9LJH3_9PSEU</name>
<dbReference type="Gene3D" id="3.40.50.300">
    <property type="entry name" value="P-loop containing nucleotide triphosphate hydrolases"/>
    <property type="match status" value="1"/>
</dbReference>
<dbReference type="RefSeq" id="WP_075743163.1">
    <property type="nucleotide sequence ID" value="NZ_CP016076.1"/>
</dbReference>
<dbReference type="InterPro" id="IPR051943">
    <property type="entry name" value="TRAFAC_Dynamin-like_GTPase"/>
</dbReference>
<proteinExistence type="predicted"/>
<dbReference type="EMBL" id="CP016076">
    <property type="protein sequence ID" value="APU17955.1"/>
    <property type="molecule type" value="Genomic_DNA"/>
</dbReference>
<dbReference type="AlphaFoldDB" id="A0AAC9LJH3"/>
<evidence type="ECO:0000313" key="3">
    <source>
        <dbReference type="EMBL" id="APU17955.1"/>
    </source>
</evidence>
<dbReference type="PANTHER" id="PTHR43681">
    <property type="entry name" value="TRANSMEMBRANE GTPASE FZO"/>
    <property type="match status" value="1"/>
</dbReference>
<evidence type="ECO:0000256" key="1">
    <source>
        <dbReference type="SAM" id="Phobius"/>
    </source>
</evidence>
<sequence>MTAENAKKLPLPKLVRQTRERLVELLKDIDSESADWVEKVRAGKVATPSVVVVGETNRGKSSLVNALLSRQDLSPVDADVATAAYLAFGHAEQWSARACYGVGVEPVDISMESIPSWVSANHELPAGALPPRYVEVDGPIPLLSNLRVVDTPGVGGLSEVHGELAAEAAANATALLFVVDASAPFTQSELAFLTTVSDRVETVLFALTKTDQYRGWREILEANRALLSEHAPRFADTEFHPVSARMFQLAAQASNEGASGMLRERSGVGQLAESLSQLVGGRANMLGEANTMRALSSSLDALVVRLEAEQRALTVGEDEAEVLRARRDELAGERRANNRGWQLRLRGEINRARVECAHEVGRQVRDLQSWFRKAIDIAGKEKLVELPHHVDAALQMLSSRISGMLSDRLAKVADTSLSELFSAEELAVLRNQVARATRPPVVVRLPEKRPATAEDKLLVFMGLSGGLGAGKLATLPLAPLAIAAPLLAVPAIVLGLGAGWWIGKTRKHTADKQHVKQWLTEAIAESRSTLDQLISEQLIEAELQLSLALDDALARRISAIEEELRDVEKALRMDVAERKRELQATHRRLAEVTAGRDRVEELLRRIRDVRARA</sequence>